<dbReference type="Proteomes" id="UP000492821">
    <property type="component" value="Unassembled WGS sequence"/>
</dbReference>
<feature type="binding site" evidence="8">
    <location>
        <position position="234"/>
    </location>
    <ligand>
        <name>Zn(2+)</name>
        <dbReference type="ChEBI" id="CHEBI:29105"/>
    </ligand>
</feature>
<dbReference type="AlphaFoldDB" id="A0A7E4UTL5"/>
<keyword evidence="2" id="KW-0808">Transferase</keyword>
<name>A0A7E4UTL5_PANRE</name>
<feature type="region of interest" description="Disordered" evidence="9">
    <location>
        <begin position="383"/>
        <end position="402"/>
    </location>
</feature>
<dbReference type="WBParaSite" id="Pan_g12672.t2">
    <property type="protein sequence ID" value="Pan_g12672.t2"/>
    <property type="gene ID" value="Pan_g12672"/>
</dbReference>
<sequence length="402" mass="44933">MSKKNNNTSKSKSPTKKDNVESKAPTEPSPSPPSAVAPEIEKEKPKEETPSSSKPSNPPPKDKKKPKDSTRGDDVYSRLVSSFEQVLNEDASTPIGCLKSFSIDGIADYIQKYNPKNIIFMVGAGISTSAGIPDFRTPGTGLYDNLAKYNLPAPELIFSIDLFRENPIPFFDLAKDLFMSDAKPTLAHYFMRLMTEKGHVRRIYTQNIDTLEYMAGTPPDKVITAHGSHYSNTCQKCRAKYDQQWMIDHFYRAQDLVATCTKCKGVVKPDIVFFGENLPLAFYQNVGTDFDACDLLIIMGTSLVVYPVAGIVDSVKSHTPRLLINLEPAGAKHLRYHKKHGNKRDVFYQSSADDGCRKLAELLGYLPELEQLMAHEIKKLDQQRKEKPKKLAPSGSILLRNN</sequence>
<protein>
    <submittedName>
        <fullName evidence="12">NAD-dependent protein deacetylase</fullName>
    </submittedName>
</protein>
<evidence type="ECO:0000256" key="4">
    <source>
        <dbReference type="ARBA" id="ARBA00022833"/>
    </source>
</evidence>
<comment type="cofactor">
    <cofactor evidence="1">
        <name>Zn(2+)</name>
        <dbReference type="ChEBI" id="CHEBI:29105"/>
    </cofactor>
</comment>
<feature type="compositionally biased region" description="Low complexity" evidence="9">
    <location>
        <begin position="1"/>
        <end position="12"/>
    </location>
</feature>
<dbReference type="GO" id="GO:0070403">
    <property type="term" value="F:NAD+ binding"/>
    <property type="evidence" value="ECO:0007669"/>
    <property type="project" value="InterPro"/>
</dbReference>
<dbReference type="InterPro" id="IPR029035">
    <property type="entry name" value="DHS-like_NAD/FAD-binding_dom"/>
</dbReference>
<comment type="catalytic activity">
    <reaction evidence="6">
        <text>N(6)-hexadecanoyl-L-lysyl-[protein] + NAD(+) + H2O = 2''-O-hexadecanoyl-ADP-D-ribose + nicotinamide + L-lysyl-[protein]</text>
        <dbReference type="Rhea" id="RHEA:70563"/>
        <dbReference type="Rhea" id="RHEA-COMP:9752"/>
        <dbReference type="Rhea" id="RHEA-COMP:14175"/>
        <dbReference type="ChEBI" id="CHEBI:15377"/>
        <dbReference type="ChEBI" id="CHEBI:17154"/>
        <dbReference type="ChEBI" id="CHEBI:29969"/>
        <dbReference type="ChEBI" id="CHEBI:57540"/>
        <dbReference type="ChEBI" id="CHEBI:138936"/>
        <dbReference type="ChEBI" id="CHEBI:189673"/>
    </reaction>
    <physiologicalReaction direction="left-to-right" evidence="6">
        <dbReference type="Rhea" id="RHEA:70564"/>
    </physiologicalReaction>
</comment>
<comment type="catalytic activity">
    <reaction evidence="7">
        <text>N(6)-tetradecanoyl-L-lysyl-[protein] + NAD(+) + H2O = 2''-O-tetradecanoyl-ADP-D-ribose + nicotinamide + L-lysyl-[protein]</text>
        <dbReference type="Rhea" id="RHEA:70567"/>
        <dbReference type="Rhea" id="RHEA-COMP:9752"/>
        <dbReference type="Rhea" id="RHEA-COMP:15437"/>
        <dbReference type="ChEBI" id="CHEBI:15377"/>
        <dbReference type="ChEBI" id="CHEBI:17154"/>
        <dbReference type="ChEBI" id="CHEBI:29969"/>
        <dbReference type="ChEBI" id="CHEBI:57540"/>
        <dbReference type="ChEBI" id="CHEBI:141129"/>
        <dbReference type="ChEBI" id="CHEBI:189674"/>
    </reaction>
    <physiologicalReaction direction="left-to-right" evidence="7">
        <dbReference type="Rhea" id="RHEA:70568"/>
    </physiologicalReaction>
</comment>
<dbReference type="Gene3D" id="3.30.1600.10">
    <property type="entry name" value="SIR2/SIRT2 'Small Domain"/>
    <property type="match status" value="1"/>
</dbReference>
<evidence type="ECO:0000256" key="7">
    <source>
        <dbReference type="ARBA" id="ARBA00048905"/>
    </source>
</evidence>
<dbReference type="PANTHER" id="PTHR11085">
    <property type="entry name" value="NAD-DEPENDENT PROTEIN DEACYLASE SIRTUIN-5, MITOCHONDRIAL-RELATED"/>
    <property type="match status" value="1"/>
</dbReference>
<dbReference type="GO" id="GO:0046872">
    <property type="term" value="F:metal ion binding"/>
    <property type="evidence" value="ECO:0007669"/>
    <property type="project" value="UniProtKB-KW"/>
</dbReference>
<keyword evidence="4 8" id="KW-0862">Zinc</keyword>
<evidence type="ECO:0000256" key="9">
    <source>
        <dbReference type="SAM" id="MobiDB-lite"/>
    </source>
</evidence>
<dbReference type="GO" id="GO:0005634">
    <property type="term" value="C:nucleus"/>
    <property type="evidence" value="ECO:0007669"/>
    <property type="project" value="TreeGrafter"/>
</dbReference>
<evidence type="ECO:0000256" key="1">
    <source>
        <dbReference type="ARBA" id="ARBA00001947"/>
    </source>
</evidence>
<dbReference type="PROSITE" id="PS50305">
    <property type="entry name" value="SIRTUIN"/>
    <property type="match status" value="1"/>
</dbReference>
<keyword evidence="11" id="KW-1185">Reference proteome</keyword>
<feature type="compositionally biased region" description="Basic and acidic residues" evidence="9">
    <location>
        <begin position="39"/>
        <end position="49"/>
    </location>
</feature>
<evidence type="ECO:0000313" key="12">
    <source>
        <dbReference type="WBParaSite" id="Pan_g12672.t2"/>
    </source>
</evidence>
<dbReference type="InterPro" id="IPR003000">
    <property type="entry name" value="Sirtuin"/>
</dbReference>
<dbReference type="InterPro" id="IPR026591">
    <property type="entry name" value="Sirtuin_cat_small_dom_sf"/>
</dbReference>
<feature type="region of interest" description="Disordered" evidence="9">
    <location>
        <begin position="1"/>
        <end position="74"/>
    </location>
</feature>
<feature type="binding site" evidence="8">
    <location>
        <position position="263"/>
    </location>
    <ligand>
        <name>Zn(2+)</name>
        <dbReference type="ChEBI" id="CHEBI:29105"/>
    </ligand>
</feature>
<dbReference type="SUPFAM" id="SSF52467">
    <property type="entry name" value="DHS-like NAD/FAD-binding domain"/>
    <property type="match status" value="1"/>
</dbReference>
<evidence type="ECO:0000256" key="8">
    <source>
        <dbReference type="PROSITE-ProRule" id="PRU00236"/>
    </source>
</evidence>
<dbReference type="Gene3D" id="3.40.50.1220">
    <property type="entry name" value="TPP-binding domain"/>
    <property type="match status" value="1"/>
</dbReference>
<dbReference type="InterPro" id="IPR050134">
    <property type="entry name" value="NAD-dep_sirtuin_deacylases"/>
</dbReference>
<dbReference type="PANTHER" id="PTHR11085:SF6">
    <property type="entry name" value="NAD-DEPENDENT PROTEIN DEACETYLASE SIRTUIN-2"/>
    <property type="match status" value="1"/>
</dbReference>
<reference evidence="12" key="2">
    <citation type="submission" date="2020-10" db="UniProtKB">
        <authorList>
            <consortium name="WormBaseParasite"/>
        </authorList>
    </citation>
    <scope>IDENTIFICATION</scope>
</reference>
<dbReference type="InterPro" id="IPR026590">
    <property type="entry name" value="Ssirtuin_cat_dom"/>
</dbReference>
<reference evidence="11" key="1">
    <citation type="journal article" date="2013" name="Genetics">
        <title>The draft genome and transcriptome of Panagrellus redivivus are shaped by the harsh demands of a free-living lifestyle.</title>
        <authorList>
            <person name="Srinivasan J."/>
            <person name="Dillman A.R."/>
            <person name="Macchietto M.G."/>
            <person name="Heikkinen L."/>
            <person name="Lakso M."/>
            <person name="Fracchia K.M."/>
            <person name="Antoshechkin I."/>
            <person name="Mortazavi A."/>
            <person name="Wong G."/>
            <person name="Sternberg P.W."/>
        </authorList>
    </citation>
    <scope>NUCLEOTIDE SEQUENCE [LARGE SCALE GENOMIC DNA]</scope>
    <source>
        <strain evidence="11">MT8872</strain>
    </source>
</reference>
<accession>A0A7E4UTL5</accession>
<feature type="active site" description="Proton acceptor" evidence="8">
    <location>
        <position position="226"/>
    </location>
</feature>
<evidence type="ECO:0000256" key="6">
    <source>
        <dbReference type="ARBA" id="ARBA00048378"/>
    </source>
</evidence>
<evidence type="ECO:0000256" key="3">
    <source>
        <dbReference type="ARBA" id="ARBA00022723"/>
    </source>
</evidence>
<organism evidence="11 12">
    <name type="scientific">Panagrellus redivivus</name>
    <name type="common">Microworm</name>
    <dbReference type="NCBI Taxonomy" id="6233"/>
    <lineage>
        <taxon>Eukaryota</taxon>
        <taxon>Metazoa</taxon>
        <taxon>Ecdysozoa</taxon>
        <taxon>Nematoda</taxon>
        <taxon>Chromadorea</taxon>
        <taxon>Rhabditida</taxon>
        <taxon>Tylenchina</taxon>
        <taxon>Panagrolaimomorpha</taxon>
        <taxon>Panagrolaimoidea</taxon>
        <taxon>Panagrolaimidae</taxon>
        <taxon>Panagrellus</taxon>
    </lineage>
</organism>
<evidence type="ECO:0000313" key="11">
    <source>
        <dbReference type="Proteomes" id="UP000492821"/>
    </source>
</evidence>
<proteinExistence type="predicted"/>
<dbReference type="Pfam" id="PF02146">
    <property type="entry name" value="SIR2"/>
    <property type="match status" value="1"/>
</dbReference>
<evidence type="ECO:0000259" key="10">
    <source>
        <dbReference type="PROSITE" id="PS50305"/>
    </source>
</evidence>
<feature type="domain" description="Deacetylase sirtuin-type" evidence="10">
    <location>
        <begin position="96"/>
        <end position="375"/>
    </location>
</feature>
<feature type="binding site" evidence="8">
    <location>
        <position position="260"/>
    </location>
    <ligand>
        <name>Zn(2+)</name>
        <dbReference type="ChEBI" id="CHEBI:29105"/>
    </ligand>
</feature>
<evidence type="ECO:0000256" key="2">
    <source>
        <dbReference type="ARBA" id="ARBA00022679"/>
    </source>
</evidence>
<feature type="compositionally biased region" description="Basic and acidic residues" evidence="9">
    <location>
        <begin position="65"/>
        <end position="74"/>
    </location>
</feature>
<keyword evidence="3 8" id="KW-0479">Metal-binding</keyword>
<keyword evidence="5" id="KW-0520">NAD</keyword>
<feature type="binding site" evidence="8">
    <location>
        <position position="237"/>
    </location>
    <ligand>
        <name>Zn(2+)</name>
        <dbReference type="ChEBI" id="CHEBI:29105"/>
    </ligand>
</feature>
<evidence type="ECO:0000256" key="5">
    <source>
        <dbReference type="ARBA" id="ARBA00023027"/>
    </source>
</evidence>
<dbReference type="GO" id="GO:0017136">
    <property type="term" value="F:histone deacetylase activity, NAD-dependent"/>
    <property type="evidence" value="ECO:0007669"/>
    <property type="project" value="TreeGrafter"/>
</dbReference>